<dbReference type="EMBL" id="GBRH01259777">
    <property type="protein sequence ID" value="JAD38118.1"/>
    <property type="molecule type" value="Transcribed_RNA"/>
</dbReference>
<sequence>MFTVSKCRHPGLLHEVFGVAFEAQAATSRTLTYPLSEIAAASCLT</sequence>
<protein>
    <submittedName>
        <fullName evidence="1">Uncharacterized protein</fullName>
    </submittedName>
</protein>
<dbReference type="AlphaFoldDB" id="A0A0A8ZKE0"/>
<name>A0A0A8ZKE0_ARUDO</name>
<reference evidence="1" key="2">
    <citation type="journal article" date="2015" name="Data Brief">
        <title>Shoot transcriptome of the giant reed, Arundo donax.</title>
        <authorList>
            <person name="Barrero R.A."/>
            <person name="Guerrero F.D."/>
            <person name="Moolhuijzen P."/>
            <person name="Goolsby J.A."/>
            <person name="Tidwell J."/>
            <person name="Bellgard S.E."/>
            <person name="Bellgard M.I."/>
        </authorList>
    </citation>
    <scope>NUCLEOTIDE SEQUENCE</scope>
    <source>
        <tissue evidence="1">Shoot tissue taken approximately 20 cm above the soil surface</tissue>
    </source>
</reference>
<reference evidence="1" key="1">
    <citation type="submission" date="2014-09" db="EMBL/GenBank/DDBJ databases">
        <authorList>
            <person name="Magalhaes I.L.F."/>
            <person name="Oliveira U."/>
            <person name="Santos F.R."/>
            <person name="Vidigal T.H.D.A."/>
            <person name="Brescovit A.D."/>
            <person name="Santos A.J."/>
        </authorList>
    </citation>
    <scope>NUCLEOTIDE SEQUENCE</scope>
    <source>
        <tissue evidence="1">Shoot tissue taken approximately 20 cm above the soil surface</tissue>
    </source>
</reference>
<proteinExistence type="predicted"/>
<evidence type="ECO:0000313" key="1">
    <source>
        <dbReference type="EMBL" id="JAD38118.1"/>
    </source>
</evidence>
<accession>A0A0A8ZKE0</accession>
<organism evidence="1">
    <name type="scientific">Arundo donax</name>
    <name type="common">Giant reed</name>
    <name type="synonym">Donax arundinaceus</name>
    <dbReference type="NCBI Taxonomy" id="35708"/>
    <lineage>
        <taxon>Eukaryota</taxon>
        <taxon>Viridiplantae</taxon>
        <taxon>Streptophyta</taxon>
        <taxon>Embryophyta</taxon>
        <taxon>Tracheophyta</taxon>
        <taxon>Spermatophyta</taxon>
        <taxon>Magnoliopsida</taxon>
        <taxon>Liliopsida</taxon>
        <taxon>Poales</taxon>
        <taxon>Poaceae</taxon>
        <taxon>PACMAD clade</taxon>
        <taxon>Arundinoideae</taxon>
        <taxon>Arundineae</taxon>
        <taxon>Arundo</taxon>
    </lineage>
</organism>